<dbReference type="InterPro" id="IPR012677">
    <property type="entry name" value="Nucleotide-bd_a/b_plait_sf"/>
</dbReference>
<name>A0AAN7LNB3_TRANT</name>
<evidence type="ECO:0000313" key="7">
    <source>
        <dbReference type="Proteomes" id="UP001346149"/>
    </source>
</evidence>
<dbReference type="InterPro" id="IPR000504">
    <property type="entry name" value="RRM_dom"/>
</dbReference>
<dbReference type="PANTHER" id="PTHR48036">
    <property type="entry name" value="SPLICING FACTOR (PAD-1), PUTATIVE (AFU_ORTHOLOGUE AFUA_1G15810)-RELATED"/>
    <property type="match status" value="1"/>
</dbReference>
<keyword evidence="1" id="KW-0597">Phosphoprotein</keyword>
<evidence type="ECO:0000256" key="2">
    <source>
        <dbReference type="ARBA" id="ARBA00022737"/>
    </source>
</evidence>
<evidence type="ECO:0000256" key="3">
    <source>
        <dbReference type="ARBA" id="ARBA00022884"/>
    </source>
</evidence>
<evidence type="ECO:0000313" key="6">
    <source>
        <dbReference type="EMBL" id="KAK4785213.1"/>
    </source>
</evidence>
<dbReference type="GO" id="GO:0006397">
    <property type="term" value="P:mRNA processing"/>
    <property type="evidence" value="ECO:0007669"/>
    <property type="project" value="InterPro"/>
</dbReference>
<dbReference type="GO" id="GO:0003723">
    <property type="term" value="F:RNA binding"/>
    <property type="evidence" value="ECO:0007669"/>
    <property type="project" value="UniProtKB-UniRule"/>
</dbReference>
<accession>A0AAN7LNB3</accession>
<comment type="caution">
    <text evidence="6">The sequence shown here is derived from an EMBL/GenBank/DDBJ whole genome shotgun (WGS) entry which is preliminary data.</text>
</comment>
<dbReference type="SMART" id="SM00360">
    <property type="entry name" value="RRM"/>
    <property type="match status" value="1"/>
</dbReference>
<sequence>MNLYPKHVLFLQGLIDSVSFFPADVQIFEAFGLVELVQLPLDPETGHCKGFGFVQFSQLEHAKAAPSVNEKLKIADRFHKISFVTDHIGAQDTAAKSMDLDDDEGGLALNAQSQEMLMEKLDRTGTATSIVGVSWSTCT</sequence>
<dbReference type="Proteomes" id="UP001346149">
    <property type="component" value="Unassembled WGS sequence"/>
</dbReference>
<protein>
    <recommendedName>
        <fullName evidence="5">RRM domain-containing protein</fullName>
    </recommendedName>
</protein>
<keyword evidence="7" id="KW-1185">Reference proteome</keyword>
<dbReference type="InterPro" id="IPR029123">
    <property type="entry name" value="RBM39_linker"/>
</dbReference>
<feature type="domain" description="RRM" evidence="5">
    <location>
        <begin position="7"/>
        <end position="86"/>
    </location>
</feature>
<proteinExistence type="predicted"/>
<gene>
    <name evidence="6" type="ORF">SAY86_001902</name>
</gene>
<dbReference type="SUPFAM" id="SSF54928">
    <property type="entry name" value="RNA-binding domain, RBD"/>
    <property type="match status" value="1"/>
</dbReference>
<evidence type="ECO:0000259" key="5">
    <source>
        <dbReference type="PROSITE" id="PS50102"/>
    </source>
</evidence>
<keyword evidence="2" id="KW-0677">Repeat</keyword>
<keyword evidence="3 4" id="KW-0694">RNA-binding</keyword>
<reference evidence="6 7" key="1">
    <citation type="journal article" date="2023" name="Hortic Res">
        <title>Pangenome of water caltrop reveals structural variations and asymmetric subgenome divergence after allopolyploidization.</title>
        <authorList>
            <person name="Zhang X."/>
            <person name="Chen Y."/>
            <person name="Wang L."/>
            <person name="Yuan Y."/>
            <person name="Fang M."/>
            <person name="Shi L."/>
            <person name="Lu R."/>
            <person name="Comes H.P."/>
            <person name="Ma Y."/>
            <person name="Chen Y."/>
            <person name="Huang G."/>
            <person name="Zhou Y."/>
            <person name="Zheng Z."/>
            <person name="Qiu Y."/>
        </authorList>
    </citation>
    <scope>NUCLEOTIDE SEQUENCE [LARGE SCALE GENOMIC DNA]</scope>
    <source>
        <strain evidence="6">F231</strain>
    </source>
</reference>
<dbReference type="GO" id="GO:0005634">
    <property type="term" value="C:nucleus"/>
    <property type="evidence" value="ECO:0007669"/>
    <property type="project" value="InterPro"/>
</dbReference>
<dbReference type="InterPro" id="IPR035979">
    <property type="entry name" value="RBD_domain_sf"/>
</dbReference>
<dbReference type="PROSITE" id="PS50102">
    <property type="entry name" value="RRM"/>
    <property type="match status" value="1"/>
</dbReference>
<evidence type="ECO:0000256" key="1">
    <source>
        <dbReference type="ARBA" id="ARBA00022553"/>
    </source>
</evidence>
<organism evidence="6 7">
    <name type="scientific">Trapa natans</name>
    <name type="common">Water chestnut</name>
    <dbReference type="NCBI Taxonomy" id="22666"/>
    <lineage>
        <taxon>Eukaryota</taxon>
        <taxon>Viridiplantae</taxon>
        <taxon>Streptophyta</taxon>
        <taxon>Embryophyta</taxon>
        <taxon>Tracheophyta</taxon>
        <taxon>Spermatophyta</taxon>
        <taxon>Magnoliopsida</taxon>
        <taxon>eudicotyledons</taxon>
        <taxon>Gunneridae</taxon>
        <taxon>Pentapetalae</taxon>
        <taxon>rosids</taxon>
        <taxon>malvids</taxon>
        <taxon>Myrtales</taxon>
        <taxon>Lythraceae</taxon>
        <taxon>Trapa</taxon>
    </lineage>
</organism>
<evidence type="ECO:0000256" key="4">
    <source>
        <dbReference type="PROSITE-ProRule" id="PRU00176"/>
    </source>
</evidence>
<dbReference type="InterPro" id="IPR006509">
    <property type="entry name" value="RBM39_SF"/>
</dbReference>
<dbReference type="EMBL" id="JAXQNO010000013">
    <property type="protein sequence ID" value="KAK4785213.1"/>
    <property type="molecule type" value="Genomic_DNA"/>
</dbReference>
<dbReference type="Gene3D" id="3.30.70.330">
    <property type="match status" value="1"/>
</dbReference>
<dbReference type="Pfam" id="PF15519">
    <property type="entry name" value="RBM39linker"/>
    <property type="match status" value="1"/>
</dbReference>
<dbReference type="AlphaFoldDB" id="A0AAN7LNB3"/>
<dbReference type="Pfam" id="PF00076">
    <property type="entry name" value="RRM_1"/>
    <property type="match status" value="1"/>
</dbReference>